<dbReference type="RefSeq" id="WP_129889749.1">
    <property type="nucleotide sequence ID" value="NZ_CP035758.1"/>
</dbReference>
<evidence type="ECO:0000313" key="3">
    <source>
        <dbReference type="Proteomes" id="UP000290365"/>
    </source>
</evidence>
<sequence>MSKLPLIEPDMNLSNIVNELTSFDHDALQVQPYLRAALLGFACGLRSLSPLALLDWSKKFKPNPSTKLEQILNSPATRIATSLLATGELVVDKLPGTPSRLNIGPLLGRLSVGALAGVSICQRYRQMPALGLLLGAAGAWAGSYAGYYARTTLSKNSKLPGFAVGLLEDGAAYGLGLLAVRDNDAS</sequence>
<feature type="domain" description="DUF4126" evidence="1">
    <location>
        <begin position="38"/>
        <end position="180"/>
    </location>
</feature>
<name>A0A4P6JUR8_KTERU</name>
<dbReference type="Pfam" id="PF13548">
    <property type="entry name" value="DUF4126"/>
    <property type="match status" value="1"/>
</dbReference>
<dbReference type="OrthoDB" id="163854at2"/>
<reference evidence="2 3" key="1">
    <citation type="submission" date="2019-01" db="EMBL/GenBank/DDBJ databases">
        <title>Ktedonosporobacter rubrisoli SCAWS-G2.</title>
        <authorList>
            <person name="Huang Y."/>
            <person name="Yan B."/>
        </authorList>
    </citation>
    <scope>NUCLEOTIDE SEQUENCE [LARGE SCALE GENOMIC DNA]</scope>
    <source>
        <strain evidence="2 3">SCAWS-G2</strain>
    </source>
</reference>
<dbReference type="EMBL" id="CP035758">
    <property type="protein sequence ID" value="QBD78696.1"/>
    <property type="molecule type" value="Genomic_DNA"/>
</dbReference>
<evidence type="ECO:0000259" key="1">
    <source>
        <dbReference type="Pfam" id="PF13548"/>
    </source>
</evidence>
<accession>A0A4P6JUR8</accession>
<dbReference type="KEGG" id="kbs:EPA93_23000"/>
<keyword evidence="3" id="KW-1185">Reference proteome</keyword>
<gene>
    <name evidence="2" type="ORF">EPA93_23000</name>
</gene>
<evidence type="ECO:0000313" key="2">
    <source>
        <dbReference type="EMBL" id="QBD78696.1"/>
    </source>
</evidence>
<proteinExistence type="predicted"/>
<dbReference type="InterPro" id="IPR025196">
    <property type="entry name" value="DUF4126"/>
</dbReference>
<protein>
    <submittedName>
        <fullName evidence="2">DUF4126 family protein</fullName>
    </submittedName>
</protein>
<dbReference type="Proteomes" id="UP000290365">
    <property type="component" value="Chromosome"/>
</dbReference>
<dbReference type="AlphaFoldDB" id="A0A4P6JUR8"/>
<organism evidence="2 3">
    <name type="scientific">Ktedonosporobacter rubrisoli</name>
    <dbReference type="NCBI Taxonomy" id="2509675"/>
    <lineage>
        <taxon>Bacteria</taxon>
        <taxon>Bacillati</taxon>
        <taxon>Chloroflexota</taxon>
        <taxon>Ktedonobacteria</taxon>
        <taxon>Ktedonobacterales</taxon>
        <taxon>Ktedonosporobacteraceae</taxon>
        <taxon>Ktedonosporobacter</taxon>
    </lineage>
</organism>